<dbReference type="SUPFAM" id="SSF54001">
    <property type="entry name" value="Cysteine proteinases"/>
    <property type="match status" value="1"/>
</dbReference>
<dbReference type="RefSeq" id="WP_249329239.1">
    <property type="nucleotide sequence ID" value="NZ_CP060635.1"/>
</dbReference>
<feature type="transmembrane region" description="Helical" evidence="2">
    <location>
        <begin position="650"/>
        <end position="678"/>
    </location>
</feature>
<feature type="region of interest" description="Disordered" evidence="1">
    <location>
        <begin position="616"/>
        <end position="643"/>
    </location>
</feature>
<dbReference type="InterPro" id="IPR052901">
    <property type="entry name" value="Bact_TGase-like"/>
</dbReference>
<dbReference type="InterPro" id="IPR002931">
    <property type="entry name" value="Transglutaminase-like"/>
</dbReference>
<feature type="transmembrane region" description="Helical" evidence="2">
    <location>
        <begin position="215"/>
        <end position="234"/>
    </location>
</feature>
<dbReference type="PANTHER" id="PTHR42736:SF1">
    <property type="entry name" value="PROTEIN-GLUTAMINE GAMMA-GLUTAMYLTRANSFERASE"/>
    <property type="match status" value="1"/>
</dbReference>
<evidence type="ECO:0000256" key="2">
    <source>
        <dbReference type="SAM" id="Phobius"/>
    </source>
</evidence>
<feature type="transmembrane region" description="Helical" evidence="2">
    <location>
        <begin position="186"/>
        <end position="203"/>
    </location>
</feature>
<reference evidence="4 5" key="1">
    <citation type="submission" date="2020-08" db="EMBL/GenBank/DDBJ databases">
        <authorList>
            <person name="Liu C."/>
            <person name="Sun Q."/>
        </authorList>
    </citation>
    <scope>NUCLEOTIDE SEQUENCE [LARGE SCALE GENOMIC DNA]</scope>
    <source>
        <strain evidence="4 5">NSJ-29</strain>
    </source>
</reference>
<feature type="compositionally biased region" description="Acidic residues" evidence="1">
    <location>
        <begin position="629"/>
        <end position="640"/>
    </location>
</feature>
<evidence type="ECO:0000313" key="5">
    <source>
        <dbReference type="Proteomes" id="UP000515860"/>
    </source>
</evidence>
<gene>
    <name evidence="4" type="ORF">H9Q79_04055</name>
</gene>
<protein>
    <submittedName>
        <fullName evidence="4">Transglutaminase domain-containing protein</fullName>
    </submittedName>
</protein>
<keyword evidence="2" id="KW-1133">Transmembrane helix</keyword>
<dbReference type="SMART" id="SM00460">
    <property type="entry name" value="TGc"/>
    <property type="match status" value="1"/>
</dbReference>
<dbReference type="EMBL" id="CP060635">
    <property type="protein sequence ID" value="QNM09470.1"/>
    <property type="molecule type" value="Genomic_DNA"/>
</dbReference>
<feature type="transmembrane region" description="Helical" evidence="2">
    <location>
        <begin position="164"/>
        <end position="180"/>
    </location>
</feature>
<dbReference type="KEGG" id="whj:H9Q79_04055"/>
<feature type="transmembrane region" description="Helical" evidence="2">
    <location>
        <begin position="21"/>
        <end position="45"/>
    </location>
</feature>
<dbReference type="AlphaFoldDB" id="A0A7G9GF88"/>
<accession>A0A7G9GF88</accession>
<evidence type="ECO:0000259" key="3">
    <source>
        <dbReference type="SMART" id="SM00460"/>
    </source>
</evidence>
<dbReference type="Proteomes" id="UP000515860">
    <property type="component" value="Chromosome"/>
</dbReference>
<keyword evidence="5" id="KW-1185">Reference proteome</keyword>
<keyword evidence="2" id="KW-0472">Membrane</keyword>
<dbReference type="Gene3D" id="3.10.620.30">
    <property type="match status" value="1"/>
</dbReference>
<dbReference type="Pfam" id="PF01841">
    <property type="entry name" value="Transglut_core"/>
    <property type="match status" value="1"/>
</dbReference>
<evidence type="ECO:0000313" key="4">
    <source>
        <dbReference type="EMBL" id="QNM09470.1"/>
    </source>
</evidence>
<sequence>MKENGNFLLYPGLEPGNKTNRIITFLVDWFFIWLYLSGMAVWLISALDLPVAVSLCLGIQAVAALGIQLLTGSRGRRAGLKMLLWCAALAVFALLFRDFWSSGIHIICNRGVEALGERFPYLFPAYAVTVGEEMREAALYGALFWLSALAAVPAVYLVRAGNRILLGIQAVALLAAQMVTGIGPGLAAGVWSALCLLAVWIRGHGERIPAGRQRLAALESFLFAGVGIFLLMAGGRALTQRFLPENAELFTGIRSGVLKSLEEFRYQGDSQVLPDGDFTGLGSFEPTEDPVLEITMSRPDSYYLRGFTGSVYTGNGWTGPEAAVLWENRNLFYWLHQENFYGQEILPGAALALDASVASEEKNAISVKNLSGNSKYCYVPYELHSLEESPVRQAMDRQKIGDAAVVSQGLYGNREYSYEALANQVTKYPALNAALLDTDSLGEEGENYRELEGFYNEFAYSVYLDIPDRLNASLSEVLGVKEIDSGEKHADYAEAKQNILYALTAGYTDTNILENTWDGSDFIFDFLNVSKKGYSVHFASAAVMMFRYYGIPARYVEGYLITPDDVSAMTEGESYVLDETHAHAWVEYYQDGVGWLPFETTPSYLNTMDRADEYQDISGMDGAGSQDQTDQEEEEPEKEEEEQKAPEFDWIFLLTVLMILGILLLVLVMIIFLIWILVQRRKSRKAKRLFQSADRREAARALFEYSMNLMSVAGLKIRNTSLYRYEKAIEKMFDREMAEEYIAVVAVRQEAVYSGHEITEEQWSLMRRFKEKIWNRIYSQGSILQKFQLKYIYFL</sequence>
<feature type="transmembrane region" description="Helical" evidence="2">
    <location>
        <begin position="51"/>
        <end position="70"/>
    </location>
</feature>
<feature type="domain" description="Transglutaminase-like" evidence="3">
    <location>
        <begin position="527"/>
        <end position="602"/>
    </location>
</feature>
<name>A0A7G9GF88_9FIRM</name>
<organism evidence="4 5">
    <name type="scientific">Wansuia hejianensis</name>
    <dbReference type="NCBI Taxonomy" id="2763667"/>
    <lineage>
        <taxon>Bacteria</taxon>
        <taxon>Bacillati</taxon>
        <taxon>Bacillota</taxon>
        <taxon>Clostridia</taxon>
        <taxon>Lachnospirales</taxon>
        <taxon>Lachnospiraceae</taxon>
        <taxon>Wansuia</taxon>
    </lineage>
</organism>
<dbReference type="PANTHER" id="PTHR42736">
    <property type="entry name" value="PROTEIN-GLUTAMINE GAMMA-GLUTAMYLTRANSFERASE"/>
    <property type="match status" value="1"/>
</dbReference>
<feature type="transmembrane region" description="Helical" evidence="2">
    <location>
        <begin position="82"/>
        <end position="100"/>
    </location>
</feature>
<evidence type="ECO:0000256" key="1">
    <source>
        <dbReference type="SAM" id="MobiDB-lite"/>
    </source>
</evidence>
<proteinExistence type="predicted"/>
<keyword evidence="2" id="KW-0812">Transmembrane</keyword>
<feature type="transmembrane region" description="Helical" evidence="2">
    <location>
        <begin position="137"/>
        <end position="157"/>
    </location>
</feature>
<dbReference type="InterPro" id="IPR038765">
    <property type="entry name" value="Papain-like_cys_pep_sf"/>
</dbReference>